<dbReference type="InterPro" id="IPR002641">
    <property type="entry name" value="PNPLA_dom"/>
</dbReference>
<dbReference type="Pfam" id="PF01734">
    <property type="entry name" value="Patatin"/>
    <property type="match status" value="1"/>
</dbReference>
<keyword evidence="3 4" id="KW-0443">Lipid metabolism</keyword>
<feature type="short sequence motif" description="DGA/G" evidence="4">
    <location>
        <begin position="163"/>
        <end position="165"/>
    </location>
</feature>
<comment type="caution">
    <text evidence="4">Lacks conserved residue(s) required for the propagation of feature annotation.</text>
</comment>
<evidence type="ECO:0000313" key="7">
    <source>
        <dbReference type="Proteomes" id="UP001198151"/>
    </source>
</evidence>
<keyword evidence="1 4" id="KW-0378">Hydrolase</keyword>
<evidence type="ECO:0000259" key="5">
    <source>
        <dbReference type="PROSITE" id="PS51635"/>
    </source>
</evidence>
<evidence type="ECO:0000256" key="1">
    <source>
        <dbReference type="ARBA" id="ARBA00022801"/>
    </source>
</evidence>
<dbReference type="SUPFAM" id="SSF52151">
    <property type="entry name" value="FabD/lysophospholipase-like"/>
    <property type="match status" value="1"/>
</dbReference>
<comment type="caution">
    <text evidence="6">The sequence shown here is derived from an EMBL/GenBank/DDBJ whole genome shotgun (WGS) entry which is preliminary data.</text>
</comment>
<accession>A0ABS8FUX1</accession>
<sequence length="293" mass="33772">MDIKKATLVLEGGATRGVFTSGALDCLMGKDLYFSHVIGVSAGSCNAVDYVSKQPGRTRDCFIPADKNDSYIYGLRKFVKEKSLMNMDLIFDKFPNELYPFDFDTYFSSEIHCEIVTTNCITGKAEYMTEESDRERLMKICRASCSMPLLTPIVNVDDTPYLDGGLADSVPIDRARKFGNEKIVVILTKNRGYRKKVPSSAMQKLYRRAYKSYPNLVRTILRRSFEYNKLMNRLDQMEKRGEIFILRPQVKPVSRLEKNRESLLAFYEHGYSYMERQMDNLMKYLEEGTPEKA</sequence>
<dbReference type="InterPro" id="IPR050301">
    <property type="entry name" value="NTE"/>
</dbReference>
<dbReference type="PANTHER" id="PTHR14226:SF25">
    <property type="entry name" value="PHOSPHOESTERASE"/>
    <property type="match status" value="1"/>
</dbReference>
<dbReference type="Gene3D" id="3.40.1090.10">
    <property type="entry name" value="Cytosolic phospholipase A2 catalytic domain"/>
    <property type="match status" value="2"/>
</dbReference>
<organism evidence="6 7">
    <name type="scientific">Ruminococcus turbiniformis</name>
    <dbReference type="NCBI Taxonomy" id="2881258"/>
    <lineage>
        <taxon>Bacteria</taxon>
        <taxon>Bacillati</taxon>
        <taxon>Bacillota</taxon>
        <taxon>Clostridia</taxon>
        <taxon>Eubacteriales</taxon>
        <taxon>Oscillospiraceae</taxon>
        <taxon>Ruminococcus</taxon>
    </lineage>
</organism>
<dbReference type="InterPro" id="IPR045943">
    <property type="entry name" value="DUF6363"/>
</dbReference>
<proteinExistence type="predicted"/>
<keyword evidence="2 4" id="KW-0442">Lipid degradation</keyword>
<keyword evidence="7" id="KW-1185">Reference proteome</keyword>
<dbReference type="RefSeq" id="WP_227706993.1">
    <property type="nucleotide sequence ID" value="NZ_JAJEQX010000006.1"/>
</dbReference>
<dbReference type="InterPro" id="IPR037483">
    <property type="entry name" value="YjjU-like"/>
</dbReference>
<evidence type="ECO:0000313" key="6">
    <source>
        <dbReference type="EMBL" id="MCC2253856.1"/>
    </source>
</evidence>
<gene>
    <name evidence="6" type="ORF">LKD70_05305</name>
</gene>
<feature type="active site" description="Proton acceptor" evidence="4">
    <location>
        <position position="163"/>
    </location>
</feature>
<dbReference type="Pfam" id="PF19890">
    <property type="entry name" value="DUF6363"/>
    <property type="match status" value="1"/>
</dbReference>
<name>A0ABS8FUX1_9FIRM</name>
<feature type="short sequence motif" description="GXSXG" evidence="4">
    <location>
        <begin position="39"/>
        <end position="43"/>
    </location>
</feature>
<evidence type="ECO:0000256" key="4">
    <source>
        <dbReference type="PROSITE-ProRule" id="PRU01161"/>
    </source>
</evidence>
<evidence type="ECO:0000256" key="3">
    <source>
        <dbReference type="ARBA" id="ARBA00023098"/>
    </source>
</evidence>
<reference evidence="6 7" key="1">
    <citation type="submission" date="2021-10" db="EMBL/GenBank/DDBJ databases">
        <title>Anaerobic single-cell dispensing facilitates the cultivation of human gut bacteria.</title>
        <authorList>
            <person name="Afrizal A."/>
        </authorList>
    </citation>
    <scope>NUCLEOTIDE SEQUENCE [LARGE SCALE GENOMIC DNA]</scope>
    <source>
        <strain evidence="6 7">CLA-AA-H200</strain>
    </source>
</reference>
<dbReference type="Proteomes" id="UP001198151">
    <property type="component" value="Unassembled WGS sequence"/>
</dbReference>
<dbReference type="PROSITE" id="PS51635">
    <property type="entry name" value="PNPLA"/>
    <property type="match status" value="1"/>
</dbReference>
<dbReference type="EMBL" id="JAJEQX010000006">
    <property type="protein sequence ID" value="MCC2253856.1"/>
    <property type="molecule type" value="Genomic_DNA"/>
</dbReference>
<feature type="domain" description="PNPLA" evidence="5">
    <location>
        <begin position="8"/>
        <end position="176"/>
    </location>
</feature>
<protein>
    <submittedName>
        <fullName evidence="6">Patatin family protein</fullName>
    </submittedName>
</protein>
<evidence type="ECO:0000256" key="2">
    <source>
        <dbReference type="ARBA" id="ARBA00022963"/>
    </source>
</evidence>
<feature type="active site" description="Nucleophile" evidence="4">
    <location>
        <position position="41"/>
    </location>
</feature>
<dbReference type="InterPro" id="IPR016035">
    <property type="entry name" value="Acyl_Trfase/lysoPLipase"/>
</dbReference>
<dbReference type="PANTHER" id="PTHR14226">
    <property type="entry name" value="NEUROPATHY TARGET ESTERASE/SWISS CHEESE D.MELANOGASTER"/>
    <property type="match status" value="1"/>
</dbReference>
<dbReference type="CDD" id="cd07208">
    <property type="entry name" value="Pat_hypo_Ecoli_yjju_like"/>
    <property type="match status" value="1"/>
</dbReference>